<evidence type="ECO:0000259" key="3">
    <source>
        <dbReference type="SMART" id="SM00560"/>
    </source>
</evidence>
<gene>
    <name evidence="4" type="ORF">ACFQS3_08280</name>
</gene>
<keyword evidence="1" id="KW-0732">Signal</keyword>
<name>A0ABW2D4E4_9ACTN</name>
<dbReference type="SUPFAM" id="SSF49899">
    <property type="entry name" value="Concanavalin A-like lectins/glucanases"/>
    <property type="match status" value="2"/>
</dbReference>
<organism evidence="4 5">
    <name type="scientific">Glycomyces mayteni</name>
    <dbReference type="NCBI Taxonomy" id="543887"/>
    <lineage>
        <taxon>Bacteria</taxon>
        <taxon>Bacillati</taxon>
        <taxon>Actinomycetota</taxon>
        <taxon>Actinomycetes</taxon>
        <taxon>Glycomycetales</taxon>
        <taxon>Glycomycetaceae</taxon>
        <taxon>Glycomyces</taxon>
    </lineage>
</organism>
<comment type="caution">
    <text evidence="4">The sequence shown here is derived from an EMBL/GenBank/DDBJ whole genome shotgun (WGS) entry which is preliminary data.</text>
</comment>
<dbReference type="Pfam" id="PF13385">
    <property type="entry name" value="Laminin_G_3"/>
    <property type="match status" value="2"/>
</dbReference>
<dbReference type="InterPro" id="IPR013320">
    <property type="entry name" value="ConA-like_dom_sf"/>
</dbReference>
<reference evidence="5" key="1">
    <citation type="journal article" date="2019" name="Int. J. Syst. Evol. Microbiol.">
        <title>The Global Catalogue of Microorganisms (GCM) 10K type strain sequencing project: providing services to taxonomists for standard genome sequencing and annotation.</title>
        <authorList>
            <consortium name="The Broad Institute Genomics Platform"/>
            <consortium name="The Broad Institute Genome Sequencing Center for Infectious Disease"/>
            <person name="Wu L."/>
            <person name="Ma J."/>
        </authorList>
    </citation>
    <scope>NUCLEOTIDE SEQUENCE [LARGE SCALE GENOMIC DNA]</scope>
    <source>
        <strain evidence="5">KACC 12634</strain>
    </source>
</reference>
<dbReference type="InterPro" id="IPR006558">
    <property type="entry name" value="LamG-like"/>
</dbReference>
<keyword evidence="5" id="KW-1185">Reference proteome</keyword>
<dbReference type="RefSeq" id="WP_382348320.1">
    <property type="nucleotide sequence ID" value="NZ_JBHMBP010000002.1"/>
</dbReference>
<dbReference type="Proteomes" id="UP001596470">
    <property type="component" value="Unassembled WGS sequence"/>
</dbReference>
<feature type="domain" description="LamG-like jellyroll fold" evidence="3">
    <location>
        <begin position="807"/>
        <end position="952"/>
    </location>
</feature>
<dbReference type="NCBIfam" id="NF033679">
    <property type="entry name" value="DNRLRE_dom"/>
    <property type="match status" value="1"/>
</dbReference>
<proteinExistence type="predicted"/>
<accession>A0ABW2D4E4</accession>
<protein>
    <submittedName>
        <fullName evidence="4">LamG-like jellyroll fold domain-containing protein</fullName>
    </submittedName>
</protein>
<evidence type="ECO:0000313" key="4">
    <source>
        <dbReference type="EMBL" id="MFC6957187.1"/>
    </source>
</evidence>
<evidence type="ECO:0000256" key="2">
    <source>
        <dbReference type="ARBA" id="ARBA00023157"/>
    </source>
</evidence>
<dbReference type="Gene3D" id="2.60.120.200">
    <property type="match status" value="2"/>
</dbReference>
<dbReference type="SMART" id="SM00560">
    <property type="entry name" value="LamGL"/>
    <property type="match status" value="2"/>
</dbReference>
<evidence type="ECO:0000313" key="5">
    <source>
        <dbReference type="Proteomes" id="UP001596470"/>
    </source>
</evidence>
<dbReference type="PANTHER" id="PTHR46943">
    <property type="entry name" value="PENTRAXIN-RELATED PROTEIN PTX3"/>
    <property type="match status" value="1"/>
</dbReference>
<evidence type="ECO:0000256" key="1">
    <source>
        <dbReference type="ARBA" id="ARBA00022729"/>
    </source>
</evidence>
<dbReference type="EMBL" id="JBHSYS010000002">
    <property type="protein sequence ID" value="MFC6957187.1"/>
    <property type="molecule type" value="Genomic_DNA"/>
</dbReference>
<dbReference type="InterPro" id="IPR042837">
    <property type="entry name" value="PTX3"/>
</dbReference>
<dbReference type="PANTHER" id="PTHR46943:SF1">
    <property type="entry name" value="PENTRAXIN-RELATED PROTEIN PTX3"/>
    <property type="match status" value="1"/>
</dbReference>
<sequence length="1201" mass="127403">MHLTRSPRAWRIAGAGLLTLALTTGLATWPWNQTDIPPAGAQEETTATDGVADTEGQAAAEALTSGERVEVLNLRSEQRDVFAEPDGTFSATEYAVPIRTLLNGEWADIDPTLILSESGVVVPVATTVAMRFAADDDQPLVTISKNNHTMTLDWPGPLPEPTLEGPTAVYSEVLPGVDLRLTALDTGFTHTLVVKNAEAAANPNLARIEWPVAFDGAEVETTPAGGLSVVDSETLDAWLSTDTPTMWDSSGVAEAIAAIPGLSAMNPDDAAVAQQLAAEFGVKSLVGIAGSASSIVLKPDADFLTGSETVYPVYIDPIYRDETRTAWAMIATNYPEQEYWKWSNDGGEGVGTWYDGGPKKRQLFRLPTSFYSGKTIRSAEFAVALTYNWYDDQHETGYDIYLDKVGEFTSGTNWNNRPSYNNIASTDAPKPINGICKSPQDGAAFAMEWEITSTLQSVANAGTSTLSLQVRNYDETAEERWIRICNNGQLRVTYNTPPNQPLMSDMWTSPGPMCQWAVTTDSYVGRLPRLYTVATDDDFGDRNEWGSGSGQTVSEKLRVQWQLTNTSDAVIFTSAWSSPLDSGAEHMIDLNTASGMPTITAQTEIRWEARVSDGMATSAWSSAGAAPSRCRFVYDPTKPAAPTISSTDFPAGTEESPAIAPMVGEKGSFTLSTTAADVVSYRTDFTKDNEAARTITLASLGDNATVNFLPLLPGRYQLTVTAFDRAGNSAANTYSFRVSVADAAGVWLLDETEGVTADDTAAENPGALGSGVSFGAPGPVGRTAATFDGSADAYISTDEYNVASTGEGVSIAAWARIDNLAKDGVIASIDGGLGESGMTLGYRSTSSTTGQWVLSMPDMAMNAFSSWEVLGGQVTLNNKSEWVHLVATWNDYTGEMSLYAQGVRVASGVRESAWWGDGTVQIGRAMASGTWQGNFTGAIADVRVFDRVVPEGEAANLGYTIPPRLGLWFFNSTTVDEETGKVYCAEFDDGSAAVLSGGATLYHQADELLDPPALMNSAGHLVLDGANSAASIAGAVVDTSRSFSMHARVRLDSANPSSSMTVMSMSGVNGASVSVGYDATTSQWKVTLTGSDSASPTVIASVLSPVPPTSESAGQAITVVYNGITGDVRLFVDGTVSAPLAEPFLSAWAGTSGLQIGRSLSGGVYGNYFDGSIDDVRVYQGALNNDEVQTLAGSLMEDSRY</sequence>
<feature type="domain" description="LamG-like jellyroll fold" evidence="3">
    <location>
        <begin position="1041"/>
        <end position="1186"/>
    </location>
</feature>
<keyword evidence="2" id="KW-1015">Disulfide bond</keyword>